<feature type="region of interest" description="Disordered" evidence="1">
    <location>
        <begin position="1"/>
        <end position="70"/>
    </location>
</feature>
<evidence type="ECO:0000313" key="2">
    <source>
        <dbReference type="EMBL" id="PTU30486.1"/>
    </source>
</evidence>
<gene>
    <name evidence="2" type="ORF">CJD38_13290</name>
</gene>
<protein>
    <submittedName>
        <fullName evidence="2">Uncharacterized protein</fullName>
    </submittedName>
</protein>
<keyword evidence="3" id="KW-1185">Reference proteome</keyword>
<sequence>MNSIHEDGHALIKLSEQIEGAPQIEAESHKDKKPKKPTPPPSVQRQDTDYDVKPSIKKPKPTPRKAQSAFQQARSWQQFHAEAPDTGIAVQATQMGESEGQVNHDAMQNHVQILRVLCG</sequence>
<accession>A0A2T5MD41</accession>
<dbReference type="AlphaFoldDB" id="A0A2T5MD41"/>
<organism evidence="2 3">
    <name type="scientific">Stenotrophobium rhamnosiphilum</name>
    <dbReference type="NCBI Taxonomy" id="2029166"/>
    <lineage>
        <taxon>Bacteria</taxon>
        <taxon>Pseudomonadati</taxon>
        <taxon>Pseudomonadota</taxon>
        <taxon>Gammaproteobacteria</taxon>
        <taxon>Nevskiales</taxon>
        <taxon>Nevskiaceae</taxon>
        <taxon>Stenotrophobium</taxon>
    </lineage>
</organism>
<reference evidence="2 3" key="1">
    <citation type="submission" date="2018-04" db="EMBL/GenBank/DDBJ databases">
        <title>Novel species isolated from glacier.</title>
        <authorList>
            <person name="Liu Q."/>
            <person name="Xin Y.-H."/>
        </authorList>
    </citation>
    <scope>NUCLEOTIDE SEQUENCE [LARGE SCALE GENOMIC DNA]</scope>
    <source>
        <strain evidence="2 3">GT1R17</strain>
    </source>
</reference>
<evidence type="ECO:0000313" key="3">
    <source>
        <dbReference type="Proteomes" id="UP000244248"/>
    </source>
</evidence>
<name>A0A2T5MD41_9GAMM</name>
<proteinExistence type="predicted"/>
<dbReference type="Proteomes" id="UP000244248">
    <property type="component" value="Unassembled WGS sequence"/>
</dbReference>
<evidence type="ECO:0000256" key="1">
    <source>
        <dbReference type="SAM" id="MobiDB-lite"/>
    </source>
</evidence>
<feature type="compositionally biased region" description="Basic and acidic residues" evidence="1">
    <location>
        <begin position="1"/>
        <end position="10"/>
    </location>
</feature>
<comment type="caution">
    <text evidence="2">The sequence shown here is derived from an EMBL/GenBank/DDBJ whole genome shotgun (WGS) entry which is preliminary data.</text>
</comment>
<dbReference type="EMBL" id="QANS01000005">
    <property type="protein sequence ID" value="PTU30486.1"/>
    <property type="molecule type" value="Genomic_DNA"/>
</dbReference>
<dbReference type="RefSeq" id="WP_107940858.1">
    <property type="nucleotide sequence ID" value="NZ_QANS01000005.1"/>
</dbReference>